<organism evidence="3 4">
    <name type="scientific">Dentipellis fragilis</name>
    <dbReference type="NCBI Taxonomy" id="205917"/>
    <lineage>
        <taxon>Eukaryota</taxon>
        <taxon>Fungi</taxon>
        <taxon>Dikarya</taxon>
        <taxon>Basidiomycota</taxon>
        <taxon>Agaricomycotina</taxon>
        <taxon>Agaricomycetes</taxon>
        <taxon>Russulales</taxon>
        <taxon>Hericiaceae</taxon>
        <taxon>Dentipellis</taxon>
    </lineage>
</organism>
<gene>
    <name evidence="3" type="ORF">EVG20_g3537</name>
</gene>
<feature type="transmembrane region" description="Helical" evidence="2">
    <location>
        <begin position="74"/>
        <end position="97"/>
    </location>
</feature>
<protein>
    <submittedName>
        <fullName evidence="3">Uncharacterized protein</fullName>
    </submittedName>
</protein>
<keyword evidence="4" id="KW-1185">Reference proteome</keyword>
<evidence type="ECO:0000256" key="2">
    <source>
        <dbReference type="SAM" id="Phobius"/>
    </source>
</evidence>
<reference evidence="3 4" key="1">
    <citation type="submission" date="2019-02" db="EMBL/GenBank/DDBJ databases">
        <title>Genome sequencing of the rare red list fungi Dentipellis fragilis.</title>
        <authorList>
            <person name="Buettner E."/>
            <person name="Kellner H."/>
        </authorList>
    </citation>
    <scope>NUCLEOTIDE SEQUENCE [LARGE SCALE GENOMIC DNA]</scope>
    <source>
        <strain evidence="3 4">DSM 105465</strain>
    </source>
</reference>
<comment type="caution">
    <text evidence="3">The sequence shown here is derived from an EMBL/GenBank/DDBJ whole genome shotgun (WGS) entry which is preliminary data.</text>
</comment>
<proteinExistence type="predicted"/>
<dbReference type="Proteomes" id="UP000298327">
    <property type="component" value="Unassembled WGS sequence"/>
</dbReference>
<feature type="compositionally biased region" description="Pro residues" evidence="1">
    <location>
        <begin position="28"/>
        <end position="39"/>
    </location>
</feature>
<evidence type="ECO:0000256" key="1">
    <source>
        <dbReference type="SAM" id="MobiDB-lite"/>
    </source>
</evidence>
<accession>A0A4Y9Z3B6</accession>
<evidence type="ECO:0000313" key="4">
    <source>
        <dbReference type="Proteomes" id="UP000298327"/>
    </source>
</evidence>
<keyword evidence="2" id="KW-0472">Membrane</keyword>
<sequence length="139" mass="14936">MSVSVSCPDRACIAHRARRSRRQSSPEPARPPSAPPPPATASVDAPTPRARNLRVNALHSSPPRKRRCNPRAHSVRLGLAFFLAAPGALIGAPINGYLLGDTFPWSKTILFSAIIILAGTVILTFGRILLARRKGTPFV</sequence>
<dbReference type="EMBL" id="SEOQ01000160">
    <property type="protein sequence ID" value="TFY68477.1"/>
    <property type="molecule type" value="Genomic_DNA"/>
</dbReference>
<feature type="transmembrane region" description="Helical" evidence="2">
    <location>
        <begin position="109"/>
        <end position="130"/>
    </location>
</feature>
<feature type="region of interest" description="Disordered" evidence="1">
    <location>
        <begin position="1"/>
        <end position="48"/>
    </location>
</feature>
<name>A0A4Y9Z3B6_9AGAM</name>
<evidence type="ECO:0000313" key="3">
    <source>
        <dbReference type="EMBL" id="TFY68477.1"/>
    </source>
</evidence>
<keyword evidence="2" id="KW-0812">Transmembrane</keyword>
<dbReference type="AlphaFoldDB" id="A0A4Y9Z3B6"/>
<keyword evidence="2" id="KW-1133">Transmembrane helix</keyword>
<feature type="compositionally biased region" description="Basic residues" evidence="1">
    <location>
        <begin position="13"/>
        <end position="22"/>
    </location>
</feature>